<dbReference type="AlphaFoldDB" id="A0A7S4UTU0"/>
<reference evidence="2" key="1">
    <citation type="submission" date="2021-01" db="EMBL/GenBank/DDBJ databases">
        <authorList>
            <person name="Corre E."/>
            <person name="Pelletier E."/>
            <person name="Niang G."/>
            <person name="Scheremetjew M."/>
            <person name="Finn R."/>
            <person name="Kale V."/>
            <person name="Holt S."/>
            <person name="Cochrane G."/>
            <person name="Meng A."/>
            <person name="Brown T."/>
            <person name="Cohen L."/>
        </authorList>
    </citation>
    <scope>NUCLEOTIDE SEQUENCE</scope>
    <source>
        <strain evidence="2">CCMP 2712</strain>
    </source>
</reference>
<dbReference type="Gene3D" id="3.40.50.720">
    <property type="entry name" value="NAD(P)-binding Rossmann-like Domain"/>
    <property type="match status" value="1"/>
</dbReference>
<feature type="domain" description="NAD-dependent epimerase/dehydratase" evidence="1">
    <location>
        <begin position="9"/>
        <end position="243"/>
    </location>
</feature>
<gene>
    <name evidence="2" type="ORF">GTHE00462_LOCUS31985</name>
</gene>
<organism evidence="2">
    <name type="scientific">Guillardia theta</name>
    <name type="common">Cryptophyte</name>
    <name type="synonym">Cryptomonas phi</name>
    <dbReference type="NCBI Taxonomy" id="55529"/>
    <lineage>
        <taxon>Eukaryota</taxon>
        <taxon>Cryptophyceae</taxon>
        <taxon>Pyrenomonadales</taxon>
        <taxon>Geminigeraceae</taxon>
        <taxon>Guillardia</taxon>
    </lineage>
</organism>
<evidence type="ECO:0000313" key="2">
    <source>
        <dbReference type="EMBL" id="CAE2328937.1"/>
    </source>
</evidence>
<proteinExistence type="predicted"/>
<dbReference type="Pfam" id="PF01370">
    <property type="entry name" value="Epimerase"/>
    <property type="match status" value="1"/>
</dbReference>
<accession>A0A7S4UTU0</accession>
<dbReference type="InterPro" id="IPR036291">
    <property type="entry name" value="NAD(P)-bd_dom_sf"/>
</dbReference>
<dbReference type="InterPro" id="IPR051783">
    <property type="entry name" value="NAD(P)-dependent_oxidoreduct"/>
</dbReference>
<protein>
    <recommendedName>
        <fullName evidence="1">NAD-dependent epimerase/dehydratase domain-containing protein</fullName>
    </recommendedName>
</protein>
<evidence type="ECO:0000259" key="1">
    <source>
        <dbReference type="Pfam" id="PF01370"/>
    </source>
</evidence>
<dbReference type="InterPro" id="IPR001509">
    <property type="entry name" value="Epimerase_deHydtase"/>
</dbReference>
<dbReference type="GO" id="GO:0005737">
    <property type="term" value="C:cytoplasm"/>
    <property type="evidence" value="ECO:0007669"/>
    <property type="project" value="TreeGrafter"/>
</dbReference>
<dbReference type="SUPFAM" id="SSF51735">
    <property type="entry name" value="NAD(P)-binding Rossmann-fold domains"/>
    <property type="match status" value="1"/>
</dbReference>
<sequence>MSNSKKLFVVTGGTGFVGVELIHHIIGQGHRVRVLVRTPDKTFEALKNVEFAYGSVTDQELVNKSCEGCSGIFHVAGVVDHSRSAAPYVYKVNTDGTRVIMQAAIKNKCKVVFVSTSGTTAVSKDAKRIASDETDYAMDVISNWPYYDSKRQAEELARELSKKHGVPLVIIRPSSILGPGNVSLASKKSLEYYRHKSIYKFLMKKVPWVPGGGLNFCDVRDLVPAIYKAMVTPEANGRTFLIGAVNMSLAQFFQALEKQTGIAGPKLVVPFSIGWSTISALNAVRRVAGKDPLFDKVVIEMAYHFWYFDAHAAQEILNFKARDWQVTIKDSVQYICEHGHLMGLPHGVPVLPAPRSKL</sequence>
<dbReference type="EMBL" id="HBKN01040879">
    <property type="protein sequence ID" value="CAE2328937.1"/>
    <property type="molecule type" value="Transcribed_RNA"/>
</dbReference>
<dbReference type="PANTHER" id="PTHR48079:SF6">
    <property type="entry name" value="NAD(P)-BINDING DOMAIN-CONTAINING PROTEIN-RELATED"/>
    <property type="match status" value="1"/>
</dbReference>
<dbReference type="GO" id="GO:0004029">
    <property type="term" value="F:aldehyde dehydrogenase (NAD+) activity"/>
    <property type="evidence" value="ECO:0007669"/>
    <property type="project" value="TreeGrafter"/>
</dbReference>
<name>A0A7S4UTU0_GUITH</name>
<dbReference type="PANTHER" id="PTHR48079">
    <property type="entry name" value="PROTEIN YEEZ"/>
    <property type="match status" value="1"/>
</dbReference>